<feature type="compositionally biased region" description="Low complexity" evidence="1">
    <location>
        <begin position="223"/>
        <end position="232"/>
    </location>
</feature>
<feature type="region of interest" description="Disordered" evidence="1">
    <location>
        <begin position="102"/>
        <end position="138"/>
    </location>
</feature>
<feature type="compositionally biased region" description="Low complexity" evidence="1">
    <location>
        <begin position="250"/>
        <end position="265"/>
    </location>
</feature>
<feature type="region of interest" description="Disordered" evidence="1">
    <location>
        <begin position="207"/>
        <end position="335"/>
    </location>
</feature>
<organism evidence="3">
    <name type="scientific">Amblyomma triste</name>
    <name type="common">Neotropical tick</name>
    <dbReference type="NCBI Taxonomy" id="251400"/>
    <lineage>
        <taxon>Eukaryota</taxon>
        <taxon>Metazoa</taxon>
        <taxon>Ecdysozoa</taxon>
        <taxon>Arthropoda</taxon>
        <taxon>Chelicerata</taxon>
        <taxon>Arachnida</taxon>
        <taxon>Acari</taxon>
        <taxon>Parasitiformes</taxon>
        <taxon>Ixodida</taxon>
        <taxon>Ixodoidea</taxon>
        <taxon>Ixodidae</taxon>
        <taxon>Amblyomminae</taxon>
        <taxon>Amblyomma</taxon>
    </lineage>
</organism>
<feature type="chain" id="PRO_5001516761" evidence="2">
    <location>
        <begin position="27"/>
        <end position="335"/>
    </location>
</feature>
<dbReference type="AlphaFoldDB" id="A0A023G3E5"/>
<feature type="compositionally biased region" description="Pro residues" evidence="1">
    <location>
        <begin position="278"/>
        <end position="301"/>
    </location>
</feature>
<feature type="region of interest" description="Disordered" evidence="1">
    <location>
        <begin position="54"/>
        <end position="75"/>
    </location>
</feature>
<accession>A0A023G3E5</accession>
<dbReference type="EMBL" id="GBBM01007104">
    <property type="protein sequence ID" value="JAC28314.1"/>
    <property type="molecule type" value="mRNA"/>
</dbReference>
<keyword evidence="2" id="KW-0732">Signal</keyword>
<evidence type="ECO:0000313" key="3">
    <source>
        <dbReference type="EMBL" id="JAC28314.1"/>
    </source>
</evidence>
<proteinExistence type="evidence at transcript level"/>
<evidence type="ECO:0000256" key="1">
    <source>
        <dbReference type="SAM" id="MobiDB-lite"/>
    </source>
</evidence>
<name>A0A023G3E5_AMBTT</name>
<evidence type="ECO:0000256" key="2">
    <source>
        <dbReference type="SAM" id="SignalP"/>
    </source>
</evidence>
<feature type="signal peptide" evidence="2">
    <location>
        <begin position="1"/>
        <end position="26"/>
    </location>
</feature>
<protein>
    <submittedName>
        <fullName evidence="3">Putative chloride channel</fullName>
    </submittedName>
</protein>
<reference evidence="3" key="1">
    <citation type="submission" date="2014-03" db="EMBL/GenBank/DDBJ databases">
        <title>The sialotranscriptome of Amblyomma triste, Amblyomma parvum and Amblyomma cajennense ticks, uncovered by 454-based RNA-seq.</title>
        <authorList>
            <person name="Garcia G.R."/>
            <person name="Gardinassi L.G."/>
            <person name="Ribeiro J.M."/>
            <person name="Anatriello E."/>
            <person name="Ferreira B.R."/>
            <person name="Moreira H.N."/>
            <person name="Mafra C."/>
            <person name="Olegario M.M."/>
            <person name="Szabo P.J."/>
            <person name="Miranda-Santos I.K."/>
            <person name="Maruyama S.R."/>
        </authorList>
    </citation>
    <scope>NUCLEOTIDE SEQUENCE</scope>
    <source>
        <strain evidence="3">Mato Grasso do Sul</strain>
        <tissue evidence="3">Salivary glands</tissue>
    </source>
</reference>
<sequence>MKLFVPKLLGSLLLIASLCHLHGANSEQWPETECGSSGENEDCNHLNESVKADYGSASDTESFANPSLDWHELNPTDTLEEGAKTSEDVFTLTANEGMSDLSASASQLPTPDSVPAATANDDTFLPPPSGAGTYTTPPAVDGAGYLNGIPGGTSTIKTGGKHESSGFGSLGKMAVAGAAGLAIGAIGSRLLSSKSKRPTTTVIHKHVYYGPHHPGEGSLQTPSYSTSLSGSSDLGNLPKALPGTSNPGTPSYSNINPGNPSSSPVSTPPTSPKRFAPPKRPSFPPPNPPNLPTNTRPPSPSRFPRATASWIPLDQSSSTGLRPMKRQANSRFQKG</sequence>